<dbReference type="PANTHER" id="PTHR13211:SF0">
    <property type="entry name" value="TELOMERASE CAJAL BODY PROTEIN 1"/>
    <property type="match status" value="1"/>
</dbReference>
<feature type="non-terminal residue" evidence="3">
    <location>
        <position position="401"/>
    </location>
</feature>
<dbReference type="GO" id="GO:0030576">
    <property type="term" value="P:Cajal body organization"/>
    <property type="evidence" value="ECO:0007669"/>
    <property type="project" value="TreeGrafter"/>
</dbReference>
<comment type="similarity">
    <text evidence="1">Belongs to the TCAB1 family.</text>
</comment>
<dbReference type="InterPro" id="IPR015943">
    <property type="entry name" value="WD40/YVTN_repeat-like_dom_sf"/>
</dbReference>
<proteinExistence type="evidence at transcript level"/>
<evidence type="ECO:0000313" key="3">
    <source>
        <dbReference type="EMBL" id="JAB56129.1"/>
    </source>
</evidence>
<dbReference type="GO" id="GO:0003723">
    <property type="term" value="F:RNA binding"/>
    <property type="evidence" value="ECO:0007669"/>
    <property type="project" value="TreeGrafter"/>
</dbReference>
<dbReference type="InterPro" id="IPR001680">
    <property type="entry name" value="WD40_rpt"/>
</dbReference>
<dbReference type="SUPFAM" id="SSF50978">
    <property type="entry name" value="WD40 repeat-like"/>
    <property type="match status" value="1"/>
</dbReference>
<feature type="non-terminal residue" evidence="3">
    <location>
        <position position="1"/>
    </location>
</feature>
<dbReference type="GO" id="GO:0015030">
    <property type="term" value="C:Cajal body"/>
    <property type="evidence" value="ECO:0007669"/>
    <property type="project" value="TreeGrafter"/>
</dbReference>
<evidence type="ECO:0000256" key="2">
    <source>
        <dbReference type="ARBA" id="ARBA00041558"/>
    </source>
</evidence>
<protein>
    <recommendedName>
        <fullName evidence="2">WD repeat-containing protein 79</fullName>
    </recommendedName>
</protein>
<dbReference type="InterPro" id="IPR051150">
    <property type="entry name" value="SWT21/TCAB1_mRNA_Telomere"/>
</dbReference>
<name>U5ERG3_9DIPT</name>
<dbReference type="Gene3D" id="2.130.10.10">
    <property type="entry name" value="YVTN repeat-like/Quinoprotein amine dehydrogenase"/>
    <property type="match status" value="2"/>
</dbReference>
<evidence type="ECO:0000256" key="1">
    <source>
        <dbReference type="ARBA" id="ARBA00038279"/>
    </source>
</evidence>
<dbReference type="PANTHER" id="PTHR13211">
    <property type="entry name" value="TELOMERASE CAJAL BODY PROTEIN 1"/>
    <property type="match status" value="1"/>
</dbReference>
<dbReference type="AlphaFoldDB" id="U5ERG3"/>
<dbReference type="EMBL" id="GANO01003742">
    <property type="protein sequence ID" value="JAB56129.1"/>
    <property type="molecule type" value="mRNA"/>
</dbReference>
<organism evidence="3">
    <name type="scientific">Corethrella appendiculata</name>
    <dbReference type="NCBI Taxonomy" id="1370023"/>
    <lineage>
        <taxon>Eukaryota</taxon>
        <taxon>Metazoa</taxon>
        <taxon>Ecdysozoa</taxon>
        <taxon>Arthropoda</taxon>
        <taxon>Hexapoda</taxon>
        <taxon>Insecta</taxon>
        <taxon>Pterygota</taxon>
        <taxon>Neoptera</taxon>
        <taxon>Endopterygota</taxon>
        <taxon>Diptera</taxon>
        <taxon>Nematocera</taxon>
        <taxon>Culicoidea</taxon>
        <taxon>Chaoboridae</taxon>
        <taxon>Corethrella</taxon>
    </lineage>
</organism>
<dbReference type="InterPro" id="IPR036322">
    <property type="entry name" value="WD40_repeat_dom_sf"/>
</dbReference>
<dbReference type="Pfam" id="PF00400">
    <property type="entry name" value="WD40"/>
    <property type="match status" value="2"/>
</dbReference>
<dbReference type="SMART" id="SM00320">
    <property type="entry name" value="WD40"/>
    <property type="match status" value="5"/>
</dbReference>
<sequence length="401" mass="46044">SSDEQKAQNEDVEIMKLENGQEKIDIDDNPIATAKVQFQFQDKRCIELARCSWDNPKTQNYLRGCLISPDGTCVLVAANNDGMHVFELPQDLYQQRQEIESTRPVNLLDEAIHIKETGTVYDMNWYPFMNSYDPNTCFWVATRSHEPIQLWDAFNGSLRATYRGYDNADEVESALSVQFSADGEYIIGGYKKSLKIFKTSIPGRDYDAIKTKAAISCICTDYANPNLLIAGSWNKSISFVDIRSNEITPFDYDRGKRNNKIGHMSGVTYMKLMPGGEFLVTGARKDNQLLFWDIRNTSEPVQKLFRNVDTNQRIYFDISNDGQYLISGDTKGYTRIWDIFSRNEENNFKEMKYKLHNDCCNGVALHPSLPIVTTTSGQYHFEVEDDSTDICVENSLTFWWF</sequence>
<reference evidence="3" key="1">
    <citation type="journal article" date="2014" name="Insect Biochem. Mol. Biol.">
        <title>An insight into the sialome of the frog biting fly, Corethrella appendiculata.</title>
        <authorList>
            <person name="Ribeiro J.M.C."/>
            <person name="Chagas A.C."/>
            <person name="Pham V.M."/>
            <person name="Lounibos L.P."/>
            <person name="Calvo E."/>
        </authorList>
    </citation>
    <scope>NUCLEOTIDE SEQUENCE</scope>
    <source>
        <tissue evidence="3">Salivary glands</tissue>
    </source>
</reference>
<accession>U5ERG3</accession>